<dbReference type="AlphaFoldDB" id="A0A4U7AZ49"/>
<gene>
    <name evidence="1" type="ORF">C1H76_5368</name>
</gene>
<dbReference type="Proteomes" id="UP000308133">
    <property type="component" value="Unassembled WGS sequence"/>
</dbReference>
<dbReference type="EMBL" id="PTQR01000066">
    <property type="protein sequence ID" value="TKX22585.1"/>
    <property type="molecule type" value="Genomic_DNA"/>
</dbReference>
<protein>
    <submittedName>
        <fullName evidence="1">Uncharacterized protein</fullName>
    </submittedName>
</protein>
<evidence type="ECO:0000313" key="2">
    <source>
        <dbReference type="Proteomes" id="UP000308133"/>
    </source>
</evidence>
<evidence type="ECO:0000313" key="1">
    <source>
        <dbReference type="EMBL" id="TKX22585.1"/>
    </source>
</evidence>
<name>A0A4U7AZ49_9PEZI</name>
<sequence>MSRNGSGQTVDDNVAEMYRLQSEMIARAWCKQHYGQDAFEGETFIPIHMHRLSKRRYGMSSQDELYEENTMFRHAVEAIYNSIVDEEFSKAQPVLIILRGLDGSNIRVQHWKSLVKRYHGIIDFHIAFYLDKQRDGGFTKALNLWKLVDQKATKSEDGQLVLGR</sequence>
<organism evidence="1 2">
    <name type="scientific">Elsinoe australis</name>
    <dbReference type="NCBI Taxonomy" id="40998"/>
    <lineage>
        <taxon>Eukaryota</taxon>
        <taxon>Fungi</taxon>
        <taxon>Dikarya</taxon>
        <taxon>Ascomycota</taxon>
        <taxon>Pezizomycotina</taxon>
        <taxon>Dothideomycetes</taxon>
        <taxon>Dothideomycetidae</taxon>
        <taxon>Myriangiales</taxon>
        <taxon>Elsinoaceae</taxon>
        <taxon>Elsinoe</taxon>
    </lineage>
</organism>
<reference evidence="1 2" key="1">
    <citation type="submission" date="2018-02" db="EMBL/GenBank/DDBJ databases">
        <title>Draft genome sequences of Elsinoe sp., causing black scab on jojoba.</title>
        <authorList>
            <person name="Stodart B."/>
            <person name="Jeffress S."/>
            <person name="Ash G."/>
            <person name="Arun Chinnappa K."/>
        </authorList>
    </citation>
    <scope>NUCLEOTIDE SEQUENCE [LARGE SCALE GENOMIC DNA]</scope>
    <source>
        <strain evidence="1 2">Hillstone_2</strain>
    </source>
</reference>
<accession>A0A4U7AZ49</accession>
<comment type="caution">
    <text evidence="1">The sequence shown here is derived from an EMBL/GenBank/DDBJ whole genome shotgun (WGS) entry which is preliminary data.</text>
</comment>
<proteinExistence type="predicted"/>